<dbReference type="InterPro" id="IPR007215">
    <property type="entry name" value="Sulphur_relay_TusB/DsrH"/>
</dbReference>
<accession>A0A4V2PR72</accession>
<dbReference type="GO" id="GO:1990228">
    <property type="term" value="C:sulfurtransferase complex"/>
    <property type="evidence" value="ECO:0007669"/>
    <property type="project" value="TreeGrafter"/>
</dbReference>
<dbReference type="Proteomes" id="UP000295565">
    <property type="component" value="Unassembled WGS sequence"/>
</dbReference>
<dbReference type="Gene3D" id="3.40.1260.10">
    <property type="entry name" value="DsrEFH-like"/>
    <property type="match status" value="1"/>
</dbReference>
<dbReference type="NCBIfam" id="TIGR03011">
    <property type="entry name" value="sulf_tusB_dsrH"/>
    <property type="match status" value="1"/>
</dbReference>
<dbReference type="PANTHER" id="PTHR37526">
    <property type="entry name" value="PROTEIN TUSB"/>
    <property type="match status" value="1"/>
</dbReference>
<dbReference type="GO" id="GO:0002143">
    <property type="term" value="P:tRNA wobble position uridine thiolation"/>
    <property type="evidence" value="ECO:0007669"/>
    <property type="project" value="InterPro"/>
</dbReference>
<dbReference type="AlphaFoldDB" id="A0A4V2PR72"/>
<dbReference type="SUPFAM" id="SSF75169">
    <property type="entry name" value="DsrEFH-like"/>
    <property type="match status" value="1"/>
</dbReference>
<protein>
    <submittedName>
        <fullName evidence="1">Sulfur relay protein TusB/DsrH</fullName>
    </submittedName>
</protein>
<evidence type="ECO:0000313" key="1">
    <source>
        <dbReference type="EMBL" id="TCK57671.1"/>
    </source>
</evidence>
<dbReference type="OrthoDB" id="9795117at2"/>
<dbReference type="EMBL" id="SMGD01000012">
    <property type="protein sequence ID" value="TCK57671.1"/>
    <property type="molecule type" value="Genomic_DNA"/>
</dbReference>
<keyword evidence="2" id="KW-1185">Reference proteome</keyword>
<comment type="caution">
    <text evidence="1">The sequence shown here is derived from an EMBL/GenBank/DDBJ whole genome shotgun (WGS) entry which is preliminary data.</text>
</comment>
<name>A0A4V2PR72_9GAMM</name>
<evidence type="ECO:0000313" key="2">
    <source>
        <dbReference type="Proteomes" id="UP000295565"/>
    </source>
</evidence>
<dbReference type="Pfam" id="PF04077">
    <property type="entry name" value="DsrH"/>
    <property type="match status" value="1"/>
</dbReference>
<gene>
    <name evidence="1" type="ORF">EV690_1365</name>
</gene>
<sequence>MLHIYRGSHSLGRDLQRCLYQMSSSDALLLIEDGVYLSQNPIEPLKKRAQQGQVFILVDDVVARGLSVDAVYQRADMAKWVSLSVEHDKSLTW</sequence>
<organism evidence="1 2">
    <name type="scientific">Celerinatantimonas diazotrophica</name>
    <dbReference type="NCBI Taxonomy" id="412034"/>
    <lineage>
        <taxon>Bacteria</taxon>
        <taxon>Pseudomonadati</taxon>
        <taxon>Pseudomonadota</taxon>
        <taxon>Gammaproteobacteria</taxon>
        <taxon>Celerinatantimonadaceae</taxon>
        <taxon>Celerinatantimonas</taxon>
    </lineage>
</organism>
<proteinExistence type="predicted"/>
<dbReference type="PANTHER" id="PTHR37526:SF1">
    <property type="entry name" value="PROTEIN TUSB"/>
    <property type="match status" value="1"/>
</dbReference>
<reference evidence="1 2" key="1">
    <citation type="submission" date="2019-03" db="EMBL/GenBank/DDBJ databases">
        <title>Genomic Encyclopedia of Type Strains, Phase IV (KMG-IV): sequencing the most valuable type-strain genomes for metagenomic binning, comparative biology and taxonomic classification.</title>
        <authorList>
            <person name="Goeker M."/>
        </authorList>
    </citation>
    <scope>NUCLEOTIDE SEQUENCE [LARGE SCALE GENOMIC DNA]</scope>
    <source>
        <strain evidence="1 2">DSM 18577</strain>
    </source>
</reference>
<dbReference type="RefSeq" id="WP_131912225.1">
    <property type="nucleotide sequence ID" value="NZ_OU594967.1"/>
</dbReference>
<dbReference type="InterPro" id="IPR027396">
    <property type="entry name" value="DsrEFH-like"/>
</dbReference>